<evidence type="ECO:0000256" key="6">
    <source>
        <dbReference type="SAM" id="MobiDB-lite"/>
    </source>
</evidence>
<evidence type="ECO:0000256" key="5">
    <source>
        <dbReference type="PROSITE-ProRule" id="PRU00042"/>
    </source>
</evidence>
<evidence type="ECO:0000256" key="4">
    <source>
        <dbReference type="ARBA" id="ARBA00022833"/>
    </source>
</evidence>
<evidence type="ECO:0000256" key="2">
    <source>
        <dbReference type="ARBA" id="ARBA00022737"/>
    </source>
</evidence>
<dbReference type="PROSITE" id="PS00028">
    <property type="entry name" value="ZINC_FINGER_C2H2_1"/>
    <property type="match status" value="3"/>
</dbReference>
<protein>
    <recommendedName>
        <fullName evidence="7">C2H2-type domain-containing protein</fullName>
    </recommendedName>
</protein>
<evidence type="ECO:0000256" key="3">
    <source>
        <dbReference type="ARBA" id="ARBA00022771"/>
    </source>
</evidence>
<keyword evidence="3 5" id="KW-0863">Zinc-finger</keyword>
<evidence type="ECO:0000313" key="9">
    <source>
        <dbReference type="Proteomes" id="UP000324091"/>
    </source>
</evidence>
<name>A0A5C6PKJ1_9TELE</name>
<dbReference type="GO" id="GO:0008270">
    <property type="term" value="F:zinc ion binding"/>
    <property type="evidence" value="ECO:0007669"/>
    <property type="project" value="UniProtKB-KW"/>
</dbReference>
<dbReference type="SMART" id="SM00355">
    <property type="entry name" value="ZnF_C2H2"/>
    <property type="match status" value="3"/>
</dbReference>
<dbReference type="InterPro" id="IPR036236">
    <property type="entry name" value="Znf_C2H2_sf"/>
</dbReference>
<evidence type="ECO:0000256" key="1">
    <source>
        <dbReference type="ARBA" id="ARBA00022723"/>
    </source>
</evidence>
<keyword evidence="1" id="KW-0479">Metal-binding</keyword>
<feature type="domain" description="C2H2-type" evidence="7">
    <location>
        <begin position="229"/>
        <end position="256"/>
    </location>
</feature>
<keyword evidence="9" id="KW-1185">Reference proteome</keyword>
<dbReference type="EMBL" id="RHFK02000002">
    <property type="protein sequence ID" value="TWW79396.1"/>
    <property type="molecule type" value="Genomic_DNA"/>
</dbReference>
<accession>A0A5C6PKJ1</accession>
<dbReference type="Gene3D" id="3.30.160.60">
    <property type="entry name" value="Classic Zinc Finger"/>
    <property type="match status" value="2"/>
</dbReference>
<organism evidence="8 9">
    <name type="scientific">Takifugu flavidus</name>
    <name type="common">sansaifugu</name>
    <dbReference type="NCBI Taxonomy" id="433684"/>
    <lineage>
        <taxon>Eukaryota</taxon>
        <taxon>Metazoa</taxon>
        <taxon>Chordata</taxon>
        <taxon>Craniata</taxon>
        <taxon>Vertebrata</taxon>
        <taxon>Euteleostomi</taxon>
        <taxon>Actinopterygii</taxon>
        <taxon>Neopterygii</taxon>
        <taxon>Teleostei</taxon>
        <taxon>Neoteleostei</taxon>
        <taxon>Acanthomorphata</taxon>
        <taxon>Eupercaria</taxon>
        <taxon>Tetraodontiformes</taxon>
        <taxon>Tetradontoidea</taxon>
        <taxon>Tetraodontidae</taxon>
        <taxon>Takifugu</taxon>
    </lineage>
</organism>
<dbReference type="SUPFAM" id="SSF57667">
    <property type="entry name" value="beta-beta-alpha zinc fingers"/>
    <property type="match status" value="1"/>
</dbReference>
<dbReference type="InterPro" id="IPR013087">
    <property type="entry name" value="Znf_C2H2_type"/>
</dbReference>
<keyword evidence="2" id="KW-0677">Repeat</keyword>
<dbReference type="GO" id="GO:0005634">
    <property type="term" value="C:nucleus"/>
    <property type="evidence" value="ECO:0007669"/>
    <property type="project" value="TreeGrafter"/>
</dbReference>
<gene>
    <name evidence="8" type="ORF">D4764_10G0004260</name>
</gene>
<feature type="region of interest" description="Disordered" evidence="6">
    <location>
        <begin position="180"/>
        <end position="222"/>
    </location>
</feature>
<feature type="domain" description="C2H2-type" evidence="7">
    <location>
        <begin position="320"/>
        <end position="347"/>
    </location>
</feature>
<dbReference type="PROSITE" id="PS50157">
    <property type="entry name" value="ZINC_FINGER_C2H2_2"/>
    <property type="match status" value="3"/>
</dbReference>
<keyword evidence="4" id="KW-0862">Zinc</keyword>
<comment type="caution">
    <text evidence="8">The sequence shown here is derived from an EMBL/GenBank/DDBJ whole genome shotgun (WGS) entry which is preliminary data.</text>
</comment>
<proteinExistence type="predicted"/>
<dbReference type="Proteomes" id="UP000324091">
    <property type="component" value="Chromosome 10"/>
</dbReference>
<feature type="domain" description="C2H2-type" evidence="7">
    <location>
        <begin position="13"/>
        <end position="40"/>
    </location>
</feature>
<evidence type="ECO:0000259" key="7">
    <source>
        <dbReference type="PROSITE" id="PS50157"/>
    </source>
</evidence>
<dbReference type="GO" id="GO:0000981">
    <property type="term" value="F:DNA-binding transcription factor activity, RNA polymerase II-specific"/>
    <property type="evidence" value="ECO:0007669"/>
    <property type="project" value="TreeGrafter"/>
</dbReference>
<dbReference type="PANTHER" id="PTHR24409:SF432">
    <property type="entry name" value="ZINC FINGER AND BTB DOMAIN-CONTAINING PROTEIN 17"/>
    <property type="match status" value="1"/>
</dbReference>
<dbReference type="PANTHER" id="PTHR24409">
    <property type="entry name" value="ZINC FINGER PROTEIN 142"/>
    <property type="match status" value="1"/>
</dbReference>
<dbReference type="AlphaFoldDB" id="A0A5C6PKJ1"/>
<evidence type="ECO:0000313" key="8">
    <source>
        <dbReference type="EMBL" id="TWW79396.1"/>
    </source>
</evidence>
<dbReference type="GO" id="GO:0000977">
    <property type="term" value="F:RNA polymerase II transcription regulatory region sequence-specific DNA binding"/>
    <property type="evidence" value="ECO:0007669"/>
    <property type="project" value="TreeGrafter"/>
</dbReference>
<reference evidence="8 9" key="1">
    <citation type="submission" date="2019-04" db="EMBL/GenBank/DDBJ databases">
        <title>Chromosome genome assembly for Takifugu flavidus.</title>
        <authorList>
            <person name="Xiao S."/>
        </authorList>
    </citation>
    <scope>NUCLEOTIDE SEQUENCE [LARGE SCALE GENOMIC DNA]</scope>
    <source>
        <strain evidence="8">HTHZ2018</strain>
        <tissue evidence="8">Muscle</tissue>
    </source>
</reference>
<sequence>MEKQNLGRESTTFICTECGDGFSKYSNVVTHMAIHGPLESFCFDGSSNGFEVPREYVLQENGTLTVVNGLMHSHQLAPPLSPGVLPSHFTFPANPLSSNLKTQPAVQREVFRPRPSELNLDSYCYFQTHSLHHCKGVEPEASFASEIDVDIDNDIDSKNIEGGAIKNCYSNGTSNDLAPSYCNGEKNTYSPKEKRKSSYEDDDEEDDQATSSDEQPYGKQSLKAGRGNYQCEECGKKFGLLCVYQRHLRYHKKEPTKFPKFPAQFRSVSPEHPLQIHPSCGENSGQMCLGGAPTVETALQHEEVSDRNRNKKEKPSVVLYECSECMETFSCLETFLHHQTSHSSQNEG</sequence>